<dbReference type="PANTHER" id="PTHR46558:SF4">
    <property type="entry name" value="DNA-BIDING PHAGE PROTEIN"/>
    <property type="match status" value="1"/>
</dbReference>
<gene>
    <name evidence="3" type="ORF">GX523_16350</name>
</gene>
<proteinExistence type="predicted"/>
<dbReference type="CDD" id="cd00093">
    <property type="entry name" value="HTH_XRE"/>
    <property type="match status" value="1"/>
</dbReference>
<comment type="caution">
    <text evidence="3">The sequence shown here is derived from an EMBL/GenBank/DDBJ whole genome shotgun (WGS) entry which is preliminary data.</text>
</comment>
<dbReference type="SMART" id="SM00530">
    <property type="entry name" value="HTH_XRE"/>
    <property type="match status" value="1"/>
</dbReference>
<dbReference type="GO" id="GO:0005506">
    <property type="term" value="F:iron ion binding"/>
    <property type="evidence" value="ECO:0007669"/>
    <property type="project" value="InterPro"/>
</dbReference>
<dbReference type="Proteomes" id="UP000553059">
    <property type="component" value="Unassembled WGS sequence"/>
</dbReference>
<dbReference type="GO" id="GO:0003677">
    <property type="term" value="F:DNA binding"/>
    <property type="evidence" value="ECO:0007669"/>
    <property type="project" value="UniProtKB-KW"/>
</dbReference>
<dbReference type="Gene3D" id="1.10.260.40">
    <property type="entry name" value="lambda repressor-like DNA-binding domains"/>
    <property type="match status" value="1"/>
</dbReference>
<evidence type="ECO:0000313" key="3">
    <source>
        <dbReference type="EMBL" id="HHY28275.1"/>
    </source>
</evidence>
<dbReference type="Gene3D" id="2.60.40.730">
    <property type="entry name" value="SOR catalytic domain"/>
    <property type="match status" value="1"/>
</dbReference>
<dbReference type="InterPro" id="IPR010982">
    <property type="entry name" value="Lambda_DNA-bd_dom_sf"/>
</dbReference>
<dbReference type="InterPro" id="IPR036073">
    <property type="entry name" value="Desulfoferrodoxin_Fe-bd_dom_sf"/>
</dbReference>
<dbReference type="AlphaFoldDB" id="A0A7C7D7M8"/>
<name>A0A7C7D7M8_9FIRM</name>
<evidence type="ECO:0000256" key="1">
    <source>
        <dbReference type="ARBA" id="ARBA00023125"/>
    </source>
</evidence>
<evidence type="ECO:0000313" key="4">
    <source>
        <dbReference type="Proteomes" id="UP000553059"/>
    </source>
</evidence>
<dbReference type="EMBL" id="DUTF01000349">
    <property type="protein sequence ID" value="HHY28275.1"/>
    <property type="molecule type" value="Genomic_DNA"/>
</dbReference>
<dbReference type="SUPFAM" id="SSF47413">
    <property type="entry name" value="lambda repressor-like DNA-binding domains"/>
    <property type="match status" value="1"/>
</dbReference>
<dbReference type="Pfam" id="PF01381">
    <property type="entry name" value="HTH_3"/>
    <property type="match status" value="1"/>
</dbReference>
<reference evidence="3 4" key="1">
    <citation type="journal article" date="2020" name="Biotechnol. Biofuels">
        <title>New insights from the biogas microbiome by comprehensive genome-resolved metagenomics of nearly 1600 species originating from multiple anaerobic digesters.</title>
        <authorList>
            <person name="Campanaro S."/>
            <person name="Treu L."/>
            <person name="Rodriguez-R L.M."/>
            <person name="Kovalovszki A."/>
            <person name="Ziels R.M."/>
            <person name="Maus I."/>
            <person name="Zhu X."/>
            <person name="Kougias P.G."/>
            <person name="Basile A."/>
            <person name="Luo G."/>
            <person name="Schluter A."/>
            <person name="Konstantinidis K.T."/>
            <person name="Angelidaki I."/>
        </authorList>
    </citation>
    <scope>NUCLEOTIDE SEQUENCE [LARGE SCALE GENOMIC DNA]</scope>
    <source>
        <strain evidence="3">AS05jafATM_4</strain>
    </source>
</reference>
<dbReference type="GO" id="GO:0016491">
    <property type="term" value="F:oxidoreductase activity"/>
    <property type="evidence" value="ECO:0007669"/>
    <property type="project" value="InterPro"/>
</dbReference>
<dbReference type="SUPFAM" id="SSF49367">
    <property type="entry name" value="Superoxide reductase-like"/>
    <property type="match status" value="1"/>
</dbReference>
<protein>
    <submittedName>
        <fullName evidence="3">Helix-turn-helix domain-containing protein</fullName>
    </submittedName>
</protein>
<accession>A0A7C7D7M8</accession>
<keyword evidence="1" id="KW-0238">DNA-binding</keyword>
<evidence type="ECO:0000259" key="2">
    <source>
        <dbReference type="PROSITE" id="PS50943"/>
    </source>
</evidence>
<dbReference type="PANTHER" id="PTHR46558">
    <property type="entry name" value="TRACRIPTIONAL REGULATORY PROTEIN-RELATED-RELATED"/>
    <property type="match status" value="1"/>
</dbReference>
<feature type="domain" description="HTH cro/C1-type" evidence="2">
    <location>
        <begin position="10"/>
        <end position="64"/>
    </location>
</feature>
<sequence length="205" mass="23133">MDCAKVGRLILHLRKERGLTQKNVADALNISNKTVSKWERGLGCPDVSLLAELSGVLGADMEKMLEGELDPNRPDNGNINRIRFYVCPACGNVLTSSNKASISCCGRKLVPLVPKEHLEHHVMTVEEIDIYNYISMDHEMIKTHFIRFIAYVGPDMVLLKRLYPEQSANIYIPVMGRDGKLYGYCSRHGLWVQSMHPKEGAVYDE</sequence>
<dbReference type="PROSITE" id="PS50943">
    <property type="entry name" value="HTH_CROC1"/>
    <property type="match status" value="1"/>
</dbReference>
<dbReference type="InterPro" id="IPR001387">
    <property type="entry name" value="Cro/C1-type_HTH"/>
</dbReference>
<organism evidence="3 4">
    <name type="scientific">Desulfitobacterium dehalogenans</name>
    <dbReference type="NCBI Taxonomy" id="36854"/>
    <lineage>
        <taxon>Bacteria</taxon>
        <taxon>Bacillati</taxon>
        <taxon>Bacillota</taxon>
        <taxon>Clostridia</taxon>
        <taxon>Eubacteriales</taxon>
        <taxon>Desulfitobacteriaceae</taxon>
        <taxon>Desulfitobacterium</taxon>
    </lineage>
</organism>